<feature type="region of interest" description="Disordered" evidence="6">
    <location>
        <begin position="1025"/>
        <end position="1046"/>
    </location>
</feature>
<keyword evidence="11" id="KW-1185">Reference proteome</keyword>
<dbReference type="Pfam" id="PF05066">
    <property type="entry name" value="HARE-HTH"/>
    <property type="match status" value="1"/>
</dbReference>
<accession>A0A8X7ZX30</accession>
<evidence type="ECO:0000256" key="5">
    <source>
        <dbReference type="RuleBase" id="RU000682"/>
    </source>
</evidence>
<feature type="domain" description="Homeobox" evidence="7">
    <location>
        <begin position="23"/>
        <end position="83"/>
    </location>
</feature>
<dbReference type="Pfam" id="PF00046">
    <property type="entry name" value="Homeodomain"/>
    <property type="match status" value="1"/>
</dbReference>
<evidence type="ECO:0000256" key="6">
    <source>
        <dbReference type="SAM" id="MobiDB-lite"/>
    </source>
</evidence>
<dbReference type="Pfam" id="PF02791">
    <property type="entry name" value="DDT"/>
    <property type="match status" value="1"/>
</dbReference>
<feature type="compositionally biased region" description="Polar residues" evidence="6">
    <location>
        <begin position="1655"/>
        <end position="1680"/>
    </location>
</feature>
<dbReference type="OrthoDB" id="6159439at2759"/>
<dbReference type="PROSITE" id="PS50827">
    <property type="entry name" value="DDT"/>
    <property type="match status" value="1"/>
</dbReference>
<evidence type="ECO:0000256" key="4">
    <source>
        <dbReference type="PROSITE-ProRule" id="PRU00108"/>
    </source>
</evidence>
<dbReference type="GO" id="GO:0006357">
    <property type="term" value="P:regulation of transcription by RNA polymerase II"/>
    <property type="evidence" value="ECO:0007669"/>
    <property type="project" value="InterPro"/>
</dbReference>
<evidence type="ECO:0000313" key="11">
    <source>
        <dbReference type="Proteomes" id="UP000886885"/>
    </source>
</evidence>
<evidence type="ECO:0000259" key="7">
    <source>
        <dbReference type="PROSITE" id="PS50071"/>
    </source>
</evidence>
<dbReference type="Pfam" id="PF15612">
    <property type="entry name" value="WHIM1"/>
    <property type="match status" value="1"/>
</dbReference>
<dbReference type="PANTHER" id="PTHR36968">
    <property type="entry name" value="HOMEOBOX-DDT DOMAIN PROTEIN RLT2"/>
    <property type="match status" value="1"/>
</dbReference>
<feature type="compositionally biased region" description="Acidic residues" evidence="6">
    <location>
        <begin position="815"/>
        <end position="836"/>
    </location>
</feature>
<feature type="compositionally biased region" description="Acidic residues" evidence="6">
    <location>
        <begin position="1759"/>
        <end position="1772"/>
    </location>
</feature>
<keyword evidence="2" id="KW-0804">Transcription</keyword>
<evidence type="ECO:0000313" key="10">
    <source>
        <dbReference type="EMBL" id="KAG6778783.1"/>
    </source>
</evidence>
<feature type="region of interest" description="Disordered" evidence="6">
    <location>
        <begin position="82"/>
        <end position="126"/>
    </location>
</feature>
<feature type="region of interest" description="Disordered" evidence="6">
    <location>
        <begin position="1622"/>
        <end position="1697"/>
    </location>
</feature>
<feature type="region of interest" description="Disordered" evidence="6">
    <location>
        <begin position="815"/>
        <end position="848"/>
    </location>
</feature>
<dbReference type="InterPro" id="IPR028942">
    <property type="entry name" value="WHIM1_dom"/>
</dbReference>
<dbReference type="Proteomes" id="UP000886885">
    <property type="component" value="Chromosome 4A"/>
</dbReference>
<dbReference type="InterPro" id="IPR001356">
    <property type="entry name" value="HD"/>
</dbReference>
<dbReference type="SMART" id="SM00389">
    <property type="entry name" value="HOX"/>
    <property type="match status" value="1"/>
</dbReference>
<feature type="region of interest" description="Disordered" evidence="6">
    <location>
        <begin position="1744"/>
        <end position="1847"/>
    </location>
</feature>
<dbReference type="InterPro" id="IPR018501">
    <property type="entry name" value="DDT_dom"/>
</dbReference>
<feature type="compositionally biased region" description="Polar residues" evidence="6">
    <location>
        <begin position="14"/>
        <end position="24"/>
    </location>
</feature>
<comment type="subcellular location">
    <subcellularLocation>
        <location evidence="1 4 5">Nucleus</location>
    </subcellularLocation>
</comment>
<keyword evidence="3 4" id="KW-0539">Nucleus</keyword>
<feature type="region of interest" description="Disordered" evidence="6">
    <location>
        <begin position="1"/>
        <end position="54"/>
    </location>
</feature>
<dbReference type="Pfam" id="PF15613">
    <property type="entry name" value="WSD"/>
    <property type="match status" value="1"/>
</dbReference>
<name>A0A8X7ZX30_POPTO</name>
<evidence type="ECO:0000256" key="2">
    <source>
        <dbReference type="ARBA" id="ARBA00023163"/>
    </source>
</evidence>
<evidence type="ECO:0000256" key="1">
    <source>
        <dbReference type="ARBA" id="ARBA00004123"/>
    </source>
</evidence>
<proteinExistence type="predicted"/>
<feature type="compositionally biased region" description="Polar residues" evidence="6">
    <location>
        <begin position="1782"/>
        <end position="1794"/>
    </location>
</feature>
<evidence type="ECO:0000259" key="8">
    <source>
        <dbReference type="PROSITE" id="PS50827"/>
    </source>
</evidence>
<dbReference type="GO" id="GO:0003677">
    <property type="term" value="F:DNA binding"/>
    <property type="evidence" value="ECO:0007669"/>
    <property type="project" value="UniProtKB-UniRule"/>
</dbReference>
<dbReference type="CDD" id="cd00086">
    <property type="entry name" value="homeodomain"/>
    <property type="match status" value="1"/>
</dbReference>
<protein>
    <recommendedName>
        <fullName evidence="12">Homeodomain-like transcriptional regulator</fullName>
    </recommendedName>
</protein>
<feature type="compositionally biased region" description="Basic residues" evidence="6">
    <location>
        <begin position="1684"/>
        <end position="1694"/>
    </location>
</feature>
<feature type="domain" description="DDT" evidence="8">
    <location>
        <begin position="526"/>
        <end position="585"/>
    </location>
</feature>
<gene>
    <name evidence="10" type="ORF">POTOM_015130</name>
</gene>
<dbReference type="InterPro" id="IPR007759">
    <property type="entry name" value="Asxl_HARE-HTH"/>
</dbReference>
<dbReference type="PANTHER" id="PTHR36968:SF13">
    <property type="entry name" value="HOMEOBOX-DDT DOMAIN PROTEIN RLT1"/>
    <property type="match status" value="1"/>
</dbReference>
<comment type="caution">
    <text evidence="10">The sequence shown here is derived from an EMBL/GenBank/DDBJ whole genome shotgun (WGS) entry which is preliminary data.</text>
</comment>
<keyword evidence="4 5" id="KW-0238">DNA-binding</keyword>
<feature type="compositionally biased region" description="Acidic residues" evidence="6">
    <location>
        <begin position="1835"/>
        <end position="1847"/>
    </location>
</feature>
<organism evidence="10 11">
    <name type="scientific">Populus tomentosa</name>
    <name type="common">Chinese white poplar</name>
    <dbReference type="NCBI Taxonomy" id="118781"/>
    <lineage>
        <taxon>Eukaryota</taxon>
        <taxon>Viridiplantae</taxon>
        <taxon>Streptophyta</taxon>
        <taxon>Embryophyta</taxon>
        <taxon>Tracheophyta</taxon>
        <taxon>Spermatophyta</taxon>
        <taxon>Magnoliopsida</taxon>
        <taxon>eudicotyledons</taxon>
        <taxon>Gunneridae</taxon>
        <taxon>Pentapetalae</taxon>
        <taxon>rosids</taxon>
        <taxon>fabids</taxon>
        <taxon>Malpighiales</taxon>
        <taxon>Salicaceae</taxon>
        <taxon>Saliceae</taxon>
        <taxon>Populus</taxon>
    </lineage>
</organism>
<keyword evidence="4 5" id="KW-0371">Homeobox</keyword>
<evidence type="ECO:0008006" key="12">
    <source>
        <dbReference type="Google" id="ProtNLM"/>
    </source>
</evidence>
<evidence type="ECO:0000256" key="3">
    <source>
        <dbReference type="ARBA" id="ARBA00023242"/>
    </source>
</evidence>
<feature type="DNA-binding region" description="Homeobox" evidence="4">
    <location>
        <begin position="25"/>
        <end position="84"/>
    </location>
</feature>
<dbReference type="InterPro" id="IPR044977">
    <property type="entry name" value="RLT1-3"/>
</dbReference>
<dbReference type="PROSITE" id="PS51913">
    <property type="entry name" value="HTH_HARE"/>
    <property type="match status" value="1"/>
</dbReference>
<dbReference type="EMBL" id="JAAWWB010000007">
    <property type="protein sequence ID" value="KAG6778783.1"/>
    <property type="molecule type" value="Genomic_DNA"/>
</dbReference>
<sequence>MEANSDEEQHNRSKNNVVSSNEGQSKPKRQMKTPFQLETLEKAYATETYPSEEMRAELSEKLGLSDRQLQMWFCHRRLKDKKETPVKKQRNTAPLPDSPLEEMRVGAENGSDYGSGSGSGSSPLSESRKVILDDGHTMRRYYDSSPQSVMELRAIACVEAQLGEPLREDGPILGMEFDPLPPDAFGTPIASITEQQKRMGYSYEDKVYERHDAKSSKASVKATNEHHFFQDHASIRSDAYGLTQSPYQDSPVDTLRGRASPFGAGQISRARLVSQQDKRGHVFSSPQRDDDYLLQRDTFANNRTSAQSNSHPVMGPENPNVFSDAQTFHHDTELRLERKRKIEEPRTVRDVEAYENRMRKELEKQDILRRKNEERMRKEMERHDRERRKEEERLMRERQREEERLLREQKRELERREKFMQKEYLRAEKRRQKEELRREKEAVKRKAAMEKATARKIAKDSLDLIEDEQLELMELAAASKGLASIVNLNYDTLQNLDSFRDLLITFPSESVQLKKPFGFQPWSDSEENIGNLLMVWRFFITFTDVLGLWPFTLDEFVQAFHDYDSRLLSELHVALLKLIIKDIEDVARTPSFGLGINQYYTANPEGGHPQIVQGAYKWGFDIRNWQQHLNPLTWPEILRQLALSAGFGPQLRKRNGTWTGLGDIDEMQVKDCEDIISTIRNGSAAENAFALMREKGLLLPRKSRHRLTPGTVKFAAFHVLSLEGSKGLTVLELADKIQASSFKSGLRDLTTSKTPEASISVALTRDQKLFERIAPSTYCVRAAFRKDPADAESILAAARKKIRIFENGFLGGEVADDVERDEDSEGDVDEDPEVDDLATPLSANKSTVPSSKLNTLSVSGKYKVGNDISLTVQNESEKGLSTFSLNGPKDVMTPIIIEQCVTHKDEGTDNGDGQYIEIDESKSGESWIQGLTEGEYSHLSVEERLNALVVLVGIANEGNSIRAVLEDRLEAANALKKQMWAEAQLDRSRLKEEFISKLDFPSLTGGRVETQVASSAVEGSQSPLVLVDSKNKEASPSNAEDQKSLAENVENHLSSVLSEKALVVQDLSMNPDNISVQQHGYASKRSRSQLKAYVTHLAEEMYIYRSLPLGQDRRRNRYWQFVASASRNDPCSGRIFVELHDGNWRVIDSEEAFDTLLSSLDTRGVRESHLRIMLQKIESSFKENGRRNLWSPNIVCQSGTTDENKKAETDSSNCPADIDDPSSMFCVSSSDTYDTFSLFRIELGRNSAEKKGALKRYLDFQNWMWKDCFNSSTLRAMKFGKKRCEQLLDTCNLCFSSYLSEDTHCLSCHQTFKVDNKNFDFAEHEIQCKEKRFDPGNARAFDSCLPLGIRLLTALLGSIEVSVPQEALESFWMEICRKDWVVKLIMSSSTEELLQVLNILHIAKILLAHTHTHTHPYAKSVFFLFHFWHKYVMPNQFILNSDDLRFVLLLLLLLFYSVNDGVGEAFFHSFSQRKHTVIPTLFWFFKYFMGMQASSVEFILQRLTVFESAIKRERLSSNFETTKELLGPSALSGSAARDSASLGSVSLLPWMPKTSAAVALRLFELDASIIYVKNEKPEPSTDKSVKVYMKLPSRYSDVKNEEVEIKDVKLEEHNKEEIVDLRGKRSNYKRGRGGRDQGLAPKWQRRVPGLKSDTGRQSSSRGIQNLNQGPRQQGRKTNLQASSRGRRTVRKRRVEKTVAKEPLLGRMTNTVAAPVSYLSKKTAARNSYVKSFRNLDDEDWSAKKGSLNVVGDDNSNSMEEAESDDNVEEEVYEQGNWEPGFNGTSNGWNRNSVEVSDDDGDASNGIAAMVDDDSEGDIEMSDGSDREANQVQNDEGLDYADSDEYSD</sequence>
<feature type="region of interest" description="Disordered" evidence="6">
    <location>
        <begin position="374"/>
        <end position="401"/>
    </location>
</feature>
<dbReference type="GO" id="GO:0005634">
    <property type="term" value="C:nucleus"/>
    <property type="evidence" value="ECO:0007669"/>
    <property type="project" value="UniProtKB-SubCell"/>
</dbReference>
<feature type="compositionally biased region" description="Acidic residues" evidence="6">
    <location>
        <begin position="1810"/>
        <end position="1822"/>
    </location>
</feature>
<dbReference type="PROSITE" id="PS50071">
    <property type="entry name" value="HOMEOBOX_2"/>
    <property type="match status" value="1"/>
</dbReference>
<evidence type="ECO:0000259" key="9">
    <source>
        <dbReference type="PROSITE" id="PS51913"/>
    </source>
</evidence>
<dbReference type="InterPro" id="IPR028941">
    <property type="entry name" value="WHIM2_dom"/>
</dbReference>
<dbReference type="SMART" id="SM00571">
    <property type="entry name" value="DDT"/>
    <property type="match status" value="1"/>
</dbReference>
<reference evidence="10" key="1">
    <citation type="journal article" date="2020" name="bioRxiv">
        <title>Hybrid origin of Populus tomentosa Carr. identified through genome sequencing and phylogenomic analysis.</title>
        <authorList>
            <person name="An X."/>
            <person name="Gao K."/>
            <person name="Chen Z."/>
            <person name="Li J."/>
            <person name="Yang X."/>
            <person name="Yang X."/>
            <person name="Zhou J."/>
            <person name="Guo T."/>
            <person name="Zhao T."/>
            <person name="Huang S."/>
            <person name="Miao D."/>
            <person name="Khan W.U."/>
            <person name="Rao P."/>
            <person name="Ye M."/>
            <person name="Lei B."/>
            <person name="Liao W."/>
            <person name="Wang J."/>
            <person name="Ji L."/>
            <person name="Li Y."/>
            <person name="Guo B."/>
            <person name="Mustafa N.S."/>
            <person name="Li S."/>
            <person name="Yun Q."/>
            <person name="Keller S.R."/>
            <person name="Mao J."/>
            <person name="Zhang R."/>
            <person name="Strauss S.H."/>
        </authorList>
    </citation>
    <scope>NUCLEOTIDE SEQUENCE</scope>
    <source>
        <strain evidence="10">GM15</strain>
        <tissue evidence="10">Leaf</tissue>
    </source>
</reference>
<feature type="domain" description="HTH HARE-type" evidence="9">
    <location>
        <begin position="710"/>
        <end position="783"/>
    </location>
</feature>